<protein>
    <submittedName>
        <fullName evidence="2">Retrovirus-related Pol polyprotein from transposon TNT 1-94</fullName>
    </submittedName>
</protein>
<dbReference type="Pfam" id="PF14223">
    <property type="entry name" value="Retrotran_gag_2"/>
    <property type="match status" value="1"/>
</dbReference>
<organism evidence="2 3">
    <name type="scientific">Dendrobium catenatum</name>
    <dbReference type="NCBI Taxonomy" id="906689"/>
    <lineage>
        <taxon>Eukaryota</taxon>
        <taxon>Viridiplantae</taxon>
        <taxon>Streptophyta</taxon>
        <taxon>Embryophyta</taxon>
        <taxon>Tracheophyta</taxon>
        <taxon>Spermatophyta</taxon>
        <taxon>Magnoliopsida</taxon>
        <taxon>Liliopsida</taxon>
        <taxon>Asparagales</taxon>
        <taxon>Orchidaceae</taxon>
        <taxon>Epidendroideae</taxon>
        <taxon>Malaxideae</taxon>
        <taxon>Dendrobiinae</taxon>
        <taxon>Dendrobium</taxon>
    </lineage>
</organism>
<evidence type="ECO:0000256" key="1">
    <source>
        <dbReference type="SAM" id="MobiDB-lite"/>
    </source>
</evidence>
<evidence type="ECO:0000313" key="2">
    <source>
        <dbReference type="EMBL" id="PKU64016.1"/>
    </source>
</evidence>
<gene>
    <name evidence="2" type="ORF">MA16_Dca012602</name>
</gene>
<dbReference type="PANTHER" id="PTHR47481">
    <property type="match status" value="1"/>
</dbReference>
<name>A0A2I0VKS5_9ASPA</name>
<feature type="region of interest" description="Disordered" evidence="1">
    <location>
        <begin position="224"/>
        <end position="251"/>
    </location>
</feature>
<reference evidence="2 3" key="2">
    <citation type="journal article" date="2017" name="Nature">
        <title>The Apostasia genome and the evolution of orchids.</title>
        <authorList>
            <person name="Zhang G.Q."/>
            <person name="Liu K.W."/>
            <person name="Li Z."/>
            <person name="Lohaus R."/>
            <person name="Hsiao Y.Y."/>
            <person name="Niu S.C."/>
            <person name="Wang J.Y."/>
            <person name="Lin Y.C."/>
            <person name="Xu Q."/>
            <person name="Chen L.J."/>
            <person name="Yoshida K."/>
            <person name="Fujiwara S."/>
            <person name="Wang Z.W."/>
            <person name="Zhang Y.Q."/>
            <person name="Mitsuda N."/>
            <person name="Wang M."/>
            <person name="Liu G.H."/>
            <person name="Pecoraro L."/>
            <person name="Huang H.X."/>
            <person name="Xiao X.J."/>
            <person name="Lin M."/>
            <person name="Wu X.Y."/>
            <person name="Wu W.L."/>
            <person name="Chen Y.Y."/>
            <person name="Chang S.B."/>
            <person name="Sakamoto S."/>
            <person name="Ohme-Takagi M."/>
            <person name="Yagi M."/>
            <person name="Zeng S.J."/>
            <person name="Shen C.Y."/>
            <person name="Yeh C.M."/>
            <person name="Luo Y.B."/>
            <person name="Tsai W.C."/>
            <person name="Van de Peer Y."/>
            <person name="Liu Z.J."/>
        </authorList>
    </citation>
    <scope>NUCLEOTIDE SEQUENCE [LARGE SCALE GENOMIC DNA]</scope>
    <source>
        <tissue evidence="2">The whole plant</tissue>
    </source>
</reference>
<accession>A0A2I0VKS5</accession>
<dbReference type="PANTHER" id="PTHR47481:SF43">
    <property type="entry name" value="RETROTRANSPOSON COPIA-LIKE N-TERMINAL DOMAIN-CONTAINING PROTEIN"/>
    <property type="match status" value="1"/>
</dbReference>
<sequence length="295" mass="32719">MMNVKTVLSTQLTVDNYPIWKAQILTLFSANGFESYLDGSIIEPPPQILSSDGASKINPLHQTWKLIDQNLASALYATISPSLLPYVLNLPSYHAIWTTIQRRFQSTNPSKQLQLKSELLHLQKGDKTMVQYLSDIKQLVDAITAAGSTVDSADIILYTLKGLPQAYNGFKTAVRSQIQPIGLDDFYSLLCTEELNMQSDAVSDLPSPIQADPTLALQAVRGRPHGRGRFSYNSNRGGRSSSPNIRGGRHPHSTVQCQICNRVGHSAFQCWYRTDLSYQPVQQAYMATDVPTSDD</sequence>
<dbReference type="AlphaFoldDB" id="A0A2I0VKS5"/>
<evidence type="ECO:0000313" key="3">
    <source>
        <dbReference type="Proteomes" id="UP000233837"/>
    </source>
</evidence>
<dbReference type="Proteomes" id="UP000233837">
    <property type="component" value="Unassembled WGS sequence"/>
</dbReference>
<reference evidence="2 3" key="1">
    <citation type="journal article" date="2016" name="Sci. Rep.">
        <title>The Dendrobium catenatum Lindl. genome sequence provides insights into polysaccharide synthase, floral development and adaptive evolution.</title>
        <authorList>
            <person name="Zhang G.Q."/>
            <person name="Xu Q."/>
            <person name="Bian C."/>
            <person name="Tsai W.C."/>
            <person name="Yeh C.M."/>
            <person name="Liu K.W."/>
            <person name="Yoshida K."/>
            <person name="Zhang L.S."/>
            <person name="Chang S.B."/>
            <person name="Chen F."/>
            <person name="Shi Y."/>
            <person name="Su Y.Y."/>
            <person name="Zhang Y.Q."/>
            <person name="Chen L.J."/>
            <person name="Yin Y."/>
            <person name="Lin M."/>
            <person name="Huang H."/>
            <person name="Deng H."/>
            <person name="Wang Z.W."/>
            <person name="Zhu S.L."/>
            <person name="Zhao X."/>
            <person name="Deng C."/>
            <person name="Niu S.C."/>
            <person name="Huang J."/>
            <person name="Wang M."/>
            <person name="Liu G.H."/>
            <person name="Yang H.J."/>
            <person name="Xiao X.J."/>
            <person name="Hsiao Y.Y."/>
            <person name="Wu W.L."/>
            <person name="Chen Y.Y."/>
            <person name="Mitsuda N."/>
            <person name="Ohme-Takagi M."/>
            <person name="Luo Y.B."/>
            <person name="Van de Peer Y."/>
            <person name="Liu Z.J."/>
        </authorList>
    </citation>
    <scope>NUCLEOTIDE SEQUENCE [LARGE SCALE GENOMIC DNA]</scope>
    <source>
        <tissue evidence="2">The whole plant</tissue>
    </source>
</reference>
<proteinExistence type="predicted"/>
<dbReference type="EMBL" id="KZ503453">
    <property type="protein sequence ID" value="PKU64016.1"/>
    <property type="molecule type" value="Genomic_DNA"/>
</dbReference>
<feature type="compositionally biased region" description="Low complexity" evidence="1">
    <location>
        <begin position="229"/>
        <end position="246"/>
    </location>
</feature>
<keyword evidence="3" id="KW-1185">Reference proteome</keyword>